<dbReference type="Gene3D" id="3.30.40.10">
    <property type="entry name" value="Zinc/RING finger domain, C3HC4 (zinc finger)"/>
    <property type="match status" value="1"/>
</dbReference>
<dbReference type="SMART" id="SM00504">
    <property type="entry name" value="Ubox"/>
    <property type="match status" value="1"/>
</dbReference>
<gene>
    <name evidence="8 9 10 11 12" type="primary">LOC115736424</name>
</gene>
<dbReference type="SUPFAM" id="SSF57850">
    <property type="entry name" value="RING/U-box"/>
    <property type="match status" value="1"/>
</dbReference>
<dbReference type="RefSeq" id="XP_048128730.1">
    <property type="nucleotide sequence ID" value="XM_048272773.1"/>
</dbReference>
<protein>
    <recommendedName>
        <fullName evidence="3">RING-type E3 ubiquitin transferase</fullName>
        <ecNumber evidence="3">2.3.2.27</ecNumber>
    </recommendedName>
</protein>
<evidence type="ECO:0000313" key="7">
    <source>
        <dbReference type="Proteomes" id="UP000827889"/>
    </source>
</evidence>
<evidence type="ECO:0000313" key="8">
    <source>
        <dbReference type="RefSeq" id="XP_048128727.1"/>
    </source>
</evidence>
<sequence length="697" mass="77463">MGSGITVVAETLSNSYCFKVHYEMCTELMKLVDKVSSVIPQIEAARPRSSGMLALSSLICEIDKAKQLLHHCSESSKLYLVGTYEVVQLQSDEALTSDAIARRCQRSRELLERGLDLVRNSVPVLLAIKICHIIDELRNAKFVLDSSEMEAGKVLRQSLRLHLSIAGPMETLDIGAIKFAASKLHIMSQRAVVTEKRSIKNLLSKVGDRNPAKKERLKSLLYLLDKYGNSIVAEPQENAVAHGDKTNEFQTSTSSSDAKADVLRDPVPPGEFNCPLSKRLMYDPIVIASGVTFERMWIQRWFDEGYDTCPKTKEKLSHQLLAPNSFLKHEISKWCVEYGVRNIDPSIRAETVCSLEASSTSIDSLGSLAHGYVDSIYNPDPSSVKVPDDLSSTSIQSDDDDQRCGTSIPRTLRSLALLPKLKELQWKSQCEVVEDVKNYLDRDDQALGSVPFENFLTLLVQFLVDAHDQGDLKAQRTGSQFLLTYVSKNRYEVTCIKKSAFSLLISLLDSEVSEQVLATLEVLSTHETCRPEIAASGVLAPIFKILGSQNRLLQESALKILSNLSYDCYVCHHLIHLGCIPKMVPFLQTSPFMTLALTILKNLCNSEEASTSIVETDECIASIAEFLDSASSEDQEYAVAILHSVCRDQDLYCKLVLDESFTVYPALINIKTNGSDKAKASASELLRLFRDIERDGL</sequence>
<evidence type="ECO:0000256" key="1">
    <source>
        <dbReference type="ARBA" id="ARBA00000900"/>
    </source>
</evidence>
<name>A0ABM3GWI4_9MYRT</name>
<evidence type="ECO:0000256" key="5">
    <source>
        <dbReference type="ARBA" id="ARBA00022786"/>
    </source>
</evidence>
<comment type="pathway">
    <text evidence="2">Protein modification; protein ubiquitination.</text>
</comment>
<dbReference type="Pfam" id="PF05804">
    <property type="entry name" value="KAP"/>
    <property type="match status" value="1"/>
</dbReference>
<keyword evidence="4" id="KW-0808">Transferase</keyword>
<dbReference type="RefSeq" id="XP_048128732.1">
    <property type="nucleotide sequence ID" value="XM_048272775.1"/>
</dbReference>
<dbReference type="RefSeq" id="XP_048128729.1">
    <property type="nucleotide sequence ID" value="XM_048272772.1"/>
</dbReference>
<evidence type="ECO:0000256" key="2">
    <source>
        <dbReference type="ARBA" id="ARBA00004906"/>
    </source>
</evidence>
<comment type="catalytic activity">
    <reaction evidence="1">
        <text>S-ubiquitinyl-[E2 ubiquitin-conjugating enzyme]-L-cysteine + [acceptor protein]-L-lysine = [E2 ubiquitin-conjugating enzyme]-L-cysteine + N(6)-ubiquitinyl-[acceptor protein]-L-lysine.</text>
        <dbReference type="EC" id="2.3.2.27"/>
    </reaction>
</comment>
<accession>A0ABM3GWI4</accession>
<dbReference type="InterPro" id="IPR013083">
    <property type="entry name" value="Znf_RING/FYVE/PHD"/>
</dbReference>
<evidence type="ECO:0000313" key="10">
    <source>
        <dbReference type="RefSeq" id="XP_048128729.1"/>
    </source>
</evidence>
<dbReference type="PROSITE" id="PS51698">
    <property type="entry name" value="U_BOX"/>
    <property type="match status" value="1"/>
</dbReference>
<evidence type="ECO:0000313" key="11">
    <source>
        <dbReference type="RefSeq" id="XP_048128730.1"/>
    </source>
</evidence>
<evidence type="ECO:0000259" key="6">
    <source>
        <dbReference type="PROSITE" id="PS51698"/>
    </source>
</evidence>
<evidence type="ECO:0000313" key="12">
    <source>
        <dbReference type="RefSeq" id="XP_048128732.1"/>
    </source>
</evidence>
<evidence type="ECO:0000313" key="9">
    <source>
        <dbReference type="RefSeq" id="XP_048128728.1"/>
    </source>
</evidence>
<dbReference type="InterPro" id="IPR003613">
    <property type="entry name" value="Ubox_domain"/>
</dbReference>
<dbReference type="PANTHER" id="PTHR23315">
    <property type="entry name" value="U BOX DOMAIN-CONTAINING"/>
    <property type="match status" value="1"/>
</dbReference>
<dbReference type="RefSeq" id="XP_048128728.1">
    <property type="nucleotide sequence ID" value="XM_048272771.1"/>
</dbReference>
<dbReference type="RefSeq" id="XP_048128727.1">
    <property type="nucleotide sequence ID" value="XM_048272770.1"/>
</dbReference>
<dbReference type="InterPro" id="IPR045210">
    <property type="entry name" value="RING-Ubox_PUB"/>
</dbReference>
<evidence type="ECO:0000256" key="3">
    <source>
        <dbReference type="ARBA" id="ARBA00012483"/>
    </source>
</evidence>
<organism evidence="7 8">
    <name type="scientific">Rhodamnia argentea</name>
    <dbReference type="NCBI Taxonomy" id="178133"/>
    <lineage>
        <taxon>Eukaryota</taxon>
        <taxon>Viridiplantae</taxon>
        <taxon>Streptophyta</taxon>
        <taxon>Embryophyta</taxon>
        <taxon>Tracheophyta</taxon>
        <taxon>Spermatophyta</taxon>
        <taxon>Magnoliopsida</taxon>
        <taxon>eudicotyledons</taxon>
        <taxon>Gunneridae</taxon>
        <taxon>Pentapetalae</taxon>
        <taxon>rosids</taxon>
        <taxon>malvids</taxon>
        <taxon>Myrtales</taxon>
        <taxon>Myrtaceae</taxon>
        <taxon>Myrtoideae</taxon>
        <taxon>Myrteae</taxon>
        <taxon>Australasian group</taxon>
        <taxon>Rhodamnia</taxon>
    </lineage>
</organism>
<dbReference type="SUPFAM" id="SSF48371">
    <property type="entry name" value="ARM repeat"/>
    <property type="match status" value="1"/>
</dbReference>
<dbReference type="InterPro" id="IPR016024">
    <property type="entry name" value="ARM-type_fold"/>
</dbReference>
<dbReference type="InterPro" id="IPR011989">
    <property type="entry name" value="ARM-like"/>
</dbReference>
<reference evidence="8 9" key="1">
    <citation type="submission" date="2025-05" db="UniProtKB">
        <authorList>
            <consortium name="RefSeq"/>
        </authorList>
    </citation>
    <scope>IDENTIFICATION</scope>
    <source>
        <tissue evidence="8 9">Leaf</tissue>
    </source>
</reference>
<dbReference type="Pfam" id="PF04564">
    <property type="entry name" value="U-box"/>
    <property type="match status" value="1"/>
</dbReference>
<dbReference type="Gene3D" id="1.25.10.10">
    <property type="entry name" value="Leucine-rich Repeat Variant"/>
    <property type="match status" value="1"/>
</dbReference>
<dbReference type="Proteomes" id="UP000827889">
    <property type="component" value="Chromosome 11"/>
</dbReference>
<feature type="domain" description="U-box" evidence="6">
    <location>
        <begin position="267"/>
        <end position="341"/>
    </location>
</feature>
<proteinExistence type="predicted"/>
<dbReference type="EC" id="2.3.2.27" evidence="3"/>
<dbReference type="GeneID" id="115736424"/>
<keyword evidence="7" id="KW-1185">Reference proteome</keyword>
<evidence type="ECO:0000256" key="4">
    <source>
        <dbReference type="ARBA" id="ARBA00022679"/>
    </source>
</evidence>
<keyword evidence="5" id="KW-0833">Ubl conjugation pathway</keyword>
<dbReference type="CDD" id="cd16664">
    <property type="entry name" value="RING-Ubox_PUB"/>
    <property type="match status" value="1"/>
</dbReference>
<dbReference type="PANTHER" id="PTHR23315:SF240">
    <property type="entry name" value="U-BOX DOMAIN-CONTAINING PROTEIN 5"/>
    <property type="match status" value="1"/>
</dbReference>